<comment type="caution">
    <text evidence="1">The sequence shown here is derived from an EMBL/GenBank/DDBJ whole genome shotgun (WGS) entry which is preliminary data.</text>
</comment>
<proteinExistence type="predicted"/>
<organism evidence="1 2">
    <name type="scientific">Hibiscus sabdariffa</name>
    <name type="common">roselle</name>
    <dbReference type="NCBI Taxonomy" id="183260"/>
    <lineage>
        <taxon>Eukaryota</taxon>
        <taxon>Viridiplantae</taxon>
        <taxon>Streptophyta</taxon>
        <taxon>Embryophyta</taxon>
        <taxon>Tracheophyta</taxon>
        <taxon>Spermatophyta</taxon>
        <taxon>Magnoliopsida</taxon>
        <taxon>eudicotyledons</taxon>
        <taxon>Gunneridae</taxon>
        <taxon>Pentapetalae</taxon>
        <taxon>rosids</taxon>
        <taxon>malvids</taxon>
        <taxon>Malvales</taxon>
        <taxon>Malvaceae</taxon>
        <taxon>Malvoideae</taxon>
        <taxon>Hibiscus</taxon>
    </lineage>
</organism>
<reference evidence="1 2" key="1">
    <citation type="journal article" date="2024" name="G3 (Bethesda)">
        <title>Genome assembly of Hibiscus sabdariffa L. provides insights into metabolisms of medicinal natural products.</title>
        <authorList>
            <person name="Kim T."/>
        </authorList>
    </citation>
    <scope>NUCLEOTIDE SEQUENCE [LARGE SCALE GENOMIC DNA]</scope>
    <source>
        <strain evidence="1">TK-2024</strain>
        <tissue evidence="1">Old leaves</tissue>
    </source>
</reference>
<keyword evidence="2" id="KW-1185">Reference proteome</keyword>
<evidence type="ECO:0000313" key="2">
    <source>
        <dbReference type="Proteomes" id="UP001396334"/>
    </source>
</evidence>
<dbReference type="EMBL" id="JBBPBN010000209">
    <property type="protein sequence ID" value="KAK8972557.1"/>
    <property type="molecule type" value="Genomic_DNA"/>
</dbReference>
<name>A0ABR2N916_9ROSI</name>
<sequence>MNKKEAKSRLTRWILLLQEFDLEIKDKKGCENLVADHLSRLPISTTDPPVREEFPEENLMMAQSKEPWFADMVNYLATGKLKSKWEGPFIVRQIFPYDAVEIENTSGCRFKVNGQRLKPYYENAQIGIIEEIYLDEPKN</sequence>
<protein>
    <recommendedName>
        <fullName evidence="3">Reverse transcriptase domain-containing protein</fullName>
    </recommendedName>
</protein>
<evidence type="ECO:0000313" key="1">
    <source>
        <dbReference type="EMBL" id="KAK8972557.1"/>
    </source>
</evidence>
<dbReference type="PANTHER" id="PTHR34072:SF57">
    <property type="entry name" value="RNA-DIRECTED DNA POLYMERASE"/>
    <property type="match status" value="1"/>
</dbReference>
<dbReference type="Proteomes" id="UP001396334">
    <property type="component" value="Unassembled WGS sequence"/>
</dbReference>
<gene>
    <name evidence="1" type="ORF">V6N11_051221</name>
</gene>
<dbReference type="PANTHER" id="PTHR34072">
    <property type="entry name" value="ENZYMATIC POLYPROTEIN-RELATED"/>
    <property type="match status" value="1"/>
</dbReference>
<accession>A0ABR2N916</accession>
<evidence type="ECO:0008006" key="3">
    <source>
        <dbReference type="Google" id="ProtNLM"/>
    </source>
</evidence>